<dbReference type="CDD" id="cd01335">
    <property type="entry name" value="Radical_SAM"/>
    <property type="match status" value="1"/>
</dbReference>
<evidence type="ECO:0000256" key="10">
    <source>
        <dbReference type="ARBA" id="ARBA00023004"/>
    </source>
</evidence>
<dbReference type="SFLD" id="SFLDS00029">
    <property type="entry name" value="Radical_SAM"/>
    <property type="match status" value="1"/>
</dbReference>
<dbReference type="InterPro" id="IPR013785">
    <property type="entry name" value="Aldolase_TIM"/>
</dbReference>
<feature type="modified residue" description="N6-(pyridoxal phosphate)lysine" evidence="15">
    <location>
        <position position="332"/>
    </location>
</feature>
<name>A0A9X2JSH2_9GAMM</name>
<dbReference type="SUPFAM" id="SSF102114">
    <property type="entry name" value="Radical SAM enzymes"/>
    <property type="match status" value="1"/>
</dbReference>
<evidence type="ECO:0000256" key="14">
    <source>
        <dbReference type="PIRSR" id="PIRSR004911-1"/>
    </source>
</evidence>
<keyword evidence="7" id="KW-0949">S-adenosyl-L-methionine</keyword>
<dbReference type="GO" id="GO:0046872">
    <property type="term" value="F:metal ion binding"/>
    <property type="evidence" value="ECO:0007669"/>
    <property type="project" value="UniProtKB-KW"/>
</dbReference>
<evidence type="ECO:0000313" key="17">
    <source>
        <dbReference type="EMBL" id="MCP1338760.1"/>
    </source>
</evidence>
<evidence type="ECO:0000256" key="9">
    <source>
        <dbReference type="ARBA" id="ARBA00022898"/>
    </source>
</evidence>
<evidence type="ECO:0000256" key="13">
    <source>
        <dbReference type="ARBA" id="ARBA00030756"/>
    </source>
</evidence>
<keyword evidence="6 14" id="KW-0004">4Fe-4S</keyword>
<evidence type="ECO:0000256" key="2">
    <source>
        <dbReference type="ARBA" id="ARBA00001933"/>
    </source>
</evidence>
<dbReference type="Gene3D" id="3.20.20.70">
    <property type="entry name" value="Aldolase class I"/>
    <property type="match status" value="1"/>
</dbReference>
<dbReference type="InterPro" id="IPR007197">
    <property type="entry name" value="rSAM"/>
</dbReference>
<dbReference type="AlphaFoldDB" id="A0A9X2JSH2"/>
<dbReference type="SFLD" id="SFLDG01070">
    <property type="entry name" value="PLP-dependent"/>
    <property type="match status" value="1"/>
</dbReference>
<accession>A0A9X2JSH2</accession>
<dbReference type="InterPro" id="IPR003739">
    <property type="entry name" value="Lys_aminomutase/Glu_NH3_mut"/>
</dbReference>
<dbReference type="Pfam" id="PF04055">
    <property type="entry name" value="Radical_SAM"/>
    <property type="match status" value="1"/>
</dbReference>
<dbReference type="PIRSF" id="PIRSF004911">
    <property type="entry name" value="DUF160"/>
    <property type="match status" value="1"/>
</dbReference>
<dbReference type="Proteomes" id="UP001139474">
    <property type="component" value="Unassembled WGS sequence"/>
</dbReference>
<dbReference type="PANTHER" id="PTHR30538">
    <property type="entry name" value="LYSINE 2,3-AMINOMUTASE-RELATED"/>
    <property type="match status" value="1"/>
</dbReference>
<sequence>MPEPAYPISINDRPDWQFELKQAYTQPEELLRALKLDPALFSEDIKARKLFAMRVPKPFVAQMKEQDSNDPLLRQVLPLHNEFNSAPGYSTDPLQEQQGPVNGLLHKYKSRVLLILQGGCAVNCRYCFRRHFPYDELIFSKRQLAETLEYIRQHPEINEVILSGGDPLMAKDERLKGLINEFELLPQLTRLRIHSRLPVVIPSRLTHKLKEVLSNSRLQSVLVLHANHANEISPELAEALDDWHHAGIHLLNQSVLLSGVNDNLAALTELSEKLFNARVMPYYLHQLDKVEGASHFAVSDEKAQALWQKMTHELPGFLVPRLVREEAGELSKTAIMPDGTNTLTEEKL</sequence>
<feature type="binding site" evidence="14">
    <location>
        <position position="124"/>
    </location>
    <ligand>
        <name>[4Fe-4S] cluster</name>
        <dbReference type="ChEBI" id="CHEBI:49883"/>
        <note>4Fe-4S-S-AdoMet</note>
    </ligand>
</feature>
<comment type="cofactor">
    <cofactor evidence="2 15">
        <name>pyridoxal 5'-phosphate</name>
        <dbReference type="ChEBI" id="CHEBI:597326"/>
    </cofactor>
</comment>
<evidence type="ECO:0000256" key="11">
    <source>
        <dbReference type="ARBA" id="ARBA00023014"/>
    </source>
</evidence>
<comment type="catalytic activity">
    <reaction evidence="1">
        <text>L-lysine = D-beta-lysine</text>
        <dbReference type="Rhea" id="RHEA:44148"/>
        <dbReference type="ChEBI" id="CHEBI:32551"/>
        <dbReference type="ChEBI" id="CHEBI:84138"/>
    </reaction>
</comment>
<dbReference type="PROSITE" id="PS51918">
    <property type="entry name" value="RADICAL_SAM"/>
    <property type="match status" value="1"/>
</dbReference>
<evidence type="ECO:0000256" key="3">
    <source>
        <dbReference type="ARBA" id="ARBA00001966"/>
    </source>
</evidence>
<proteinExistence type="inferred from homology"/>
<keyword evidence="9 15" id="KW-0663">Pyridoxal phosphate</keyword>
<dbReference type="RefSeq" id="WP_253618095.1">
    <property type="nucleotide sequence ID" value="NZ_JAMZDE010000005.1"/>
</dbReference>
<evidence type="ECO:0000256" key="6">
    <source>
        <dbReference type="ARBA" id="ARBA00022485"/>
    </source>
</evidence>
<evidence type="ECO:0000256" key="8">
    <source>
        <dbReference type="ARBA" id="ARBA00022723"/>
    </source>
</evidence>
<dbReference type="GO" id="GO:0016853">
    <property type="term" value="F:isomerase activity"/>
    <property type="evidence" value="ECO:0007669"/>
    <property type="project" value="UniProtKB-KW"/>
</dbReference>
<evidence type="ECO:0000256" key="5">
    <source>
        <dbReference type="ARBA" id="ARBA00022363"/>
    </source>
</evidence>
<feature type="domain" description="Radical SAM core" evidence="16">
    <location>
        <begin position="106"/>
        <end position="329"/>
    </location>
</feature>
<evidence type="ECO:0000256" key="15">
    <source>
        <dbReference type="PIRSR" id="PIRSR603739-50"/>
    </source>
</evidence>
<evidence type="ECO:0000256" key="4">
    <source>
        <dbReference type="ARBA" id="ARBA00008703"/>
    </source>
</evidence>
<organism evidence="17 18">
    <name type="scientific">Idiomarina rhizosphaerae</name>
    <dbReference type="NCBI Taxonomy" id="2961572"/>
    <lineage>
        <taxon>Bacteria</taxon>
        <taxon>Pseudomonadati</taxon>
        <taxon>Pseudomonadota</taxon>
        <taxon>Gammaproteobacteria</taxon>
        <taxon>Alteromonadales</taxon>
        <taxon>Idiomarinaceae</taxon>
        <taxon>Idiomarina</taxon>
    </lineage>
</organism>
<evidence type="ECO:0000259" key="16">
    <source>
        <dbReference type="PROSITE" id="PS51918"/>
    </source>
</evidence>
<keyword evidence="8 14" id="KW-0479">Metal-binding</keyword>
<dbReference type="InterPro" id="IPR058240">
    <property type="entry name" value="rSAM_sf"/>
</dbReference>
<dbReference type="PANTHER" id="PTHR30538:SF1">
    <property type="entry name" value="L-LYSINE 2,3-AMINOMUTASE"/>
    <property type="match status" value="1"/>
</dbReference>
<evidence type="ECO:0000313" key="18">
    <source>
        <dbReference type="Proteomes" id="UP001139474"/>
    </source>
</evidence>
<evidence type="ECO:0000256" key="7">
    <source>
        <dbReference type="ARBA" id="ARBA00022691"/>
    </source>
</evidence>
<dbReference type="NCBIfam" id="TIGR03821">
    <property type="entry name" value="EFP_modif_epmB"/>
    <property type="match status" value="1"/>
</dbReference>
<dbReference type="InterPro" id="IPR022462">
    <property type="entry name" value="EpmB"/>
</dbReference>
<feature type="binding site" evidence="14">
    <location>
        <position position="127"/>
    </location>
    <ligand>
        <name>[4Fe-4S] cluster</name>
        <dbReference type="ChEBI" id="CHEBI:49883"/>
        <note>4Fe-4S-S-AdoMet</note>
    </ligand>
</feature>
<dbReference type="EMBL" id="JAMZDE010000005">
    <property type="protein sequence ID" value="MCP1338760.1"/>
    <property type="molecule type" value="Genomic_DNA"/>
</dbReference>
<keyword evidence="18" id="KW-1185">Reference proteome</keyword>
<dbReference type="NCBIfam" id="TIGR00238">
    <property type="entry name" value="KamA family radical SAM protein"/>
    <property type="match status" value="1"/>
</dbReference>
<comment type="cofactor">
    <cofactor evidence="3">
        <name>[4Fe-4S] cluster</name>
        <dbReference type="ChEBI" id="CHEBI:49883"/>
    </cofactor>
</comment>
<keyword evidence="12" id="KW-0413">Isomerase</keyword>
<feature type="binding site" evidence="14">
    <location>
        <position position="120"/>
    </location>
    <ligand>
        <name>[4Fe-4S] cluster</name>
        <dbReference type="ChEBI" id="CHEBI:49883"/>
        <note>4Fe-4S-S-AdoMet</note>
    </ligand>
</feature>
<comment type="caution">
    <text evidence="17">The sequence shown here is derived from an EMBL/GenBank/DDBJ whole genome shotgun (WGS) entry which is preliminary data.</text>
</comment>
<comment type="similarity">
    <text evidence="4">Belongs to the radical SAM superfamily. KamA family.</text>
</comment>
<dbReference type="SFLD" id="SFLDF00314">
    <property type="entry name" value="L-lysine_2_3-aminomutase_(yjeK"/>
    <property type="match status" value="1"/>
</dbReference>
<keyword evidence="10" id="KW-0408">Iron</keyword>
<protein>
    <recommendedName>
        <fullName evidence="5">L-lysine 2,3-aminomutase</fullName>
    </recommendedName>
    <alternativeName>
        <fullName evidence="13">EF-P post-translational modification enzyme B</fullName>
    </alternativeName>
</protein>
<dbReference type="GO" id="GO:0051539">
    <property type="term" value="F:4 iron, 4 sulfur cluster binding"/>
    <property type="evidence" value="ECO:0007669"/>
    <property type="project" value="UniProtKB-KW"/>
</dbReference>
<evidence type="ECO:0000256" key="1">
    <source>
        <dbReference type="ARBA" id="ARBA00001352"/>
    </source>
</evidence>
<keyword evidence="11 14" id="KW-0411">Iron-sulfur</keyword>
<gene>
    <name evidence="17" type="primary">epmB</name>
    <name evidence="17" type="ORF">NJR55_04065</name>
</gene>
<evidence type="ECO:0000256" key="12">
    <source>
        <dbReference type="ARBA" id="ARBA00023235"/>
    </source>
</evidence>
<reference evidence="17" key="1">
    <citation type="submission" date="2022-06" db="EMBL/GenBank/DDBJ databases">
        <title>Idiomarina rhizosphaerae M1R2S28.</title>
        <authorList>
            <person name="Sun J.-Q."/>
            <person name="Li L.-F."/>
        </authorList>
    </citation>
    <scope>NUCLEOTIDE SEQUENCE</scope>
    <source>
        <strain evidence="17">M1R2S28</strain>
    </source>
</reference>